<name>A0ABR1FYP2_AURAN</name>
<feature type="transmembrane region" description="Helical" evidence="1">
    <location>
        <begin position="89"/>
        <end position="104"/>
    </location>
</feature>
<dbReference type="EMBL" id="JBBJCI010000204">
    <property type="protein sequence ID" value="KAK7241226.1"/>
    <property type="molecule type" value="Genomic_DNA"/>
</dbReference>
<proteinExistence type="predicted"/>
<feature type="signal peptide" evidence="2">
    <location>
        <begin position="1"/>
        <end position="26"/>
    </location>
</feature>
<keyword evidence="1" id="KW-1133">Transmembrane helix</keyword>
<protein>
    <submittedName>
        <fullName evidence="3">Uncharacterized protein</fullName>
    </submittedName>
</protein>
<evidence type="ECO:0000313" key="4">
    <source>
        <dbReference type="Proteomes" id="UP001363151"/>
    </source>
</evidence>
<evidence type="ECO:0000313" key="3">
    <source>
        <dbReference type="EMBL" id="KAK7241226.1"/>
    </source>
</evidence>
<sequence length="106" mass="11639">MAAALARRRRWLLRWTLLALAPVARALVELPPIDEGGGEGYVDGRKPLRYVEDPDAEVARSMSRRLLPALACAWAAAAYVAYRAFRSNSWLSVAGVAGIAWLFLKA</sequence>
<keyword evidence="4" id="KW-1185">Reference proteome</keyword>
<evidence type="ECO:0000256" key="1">
    <source>
        <dbReference type="SAM" id="Phobius"/>
    </source>
</evidence>
<feature type="chain" id="PRO_5046854867" evidence="2">
    <location>
        <begin position="27"/>
        <end position="106"/>
    </location>
</feature>
<keyword evidence="1" id="KW-0472">Membrane</keyword>
<organism evidence="3 4">
    <name type="scientific">Aureococcus anophagefferens</name>
    <name type="common">Harmful bloom alga</name>
    <dbReference type="NCBI Taxonomy" id="44056"/>
    <lineage>
        <taxon>Eukaryota</taxon>
        <taxon>Sar</taxon>
        <taxon>Stramenopiles</taxon>
        <taxon>Ochrophyta</taxon>
        <taxon>Pelagophyceae</taxon>
        <taxon>Pelagomonadales</taxon>
        <taxon>Pelagomonadaceae</taxon>
        <taxon>Aureococcus</taxon>
    </lineage>
</organism>
<evidence type="ECO:0000256" key="2">
    <source>
        <dbReference type="SAM" id="SignalP"/>
    </source>
</evidence>
<dbReference type="Proteomes" id="UP001363151">
    <property type="component" value="Unassembled WGS sequence"/>
</dbReference>
<keyword evidence="2" id="KW-0732">Signal</keyword>
<gene>
    <name evidence="3" type="ORF">SO694_00051238</name>
</gene>
<keyword evidence="1" id="KW-0812">Transmembrane</keyword>
<reference evidence="3 4" key="1">
    <citation type="submission" date="2024-03" db="EMBL/GenBank/DDBJ databases">
        <title>Aureococcus anophagefferens CCMP1851 and Kratosvirus quantuckense: Draft genome of a second virus-susceptible host strain in the model system.</title>
        <authorList>
            <person name="Chase E."/>
            <person name="Truchon A.R."/>
            <person name="Schepens W."/>
            <person name="Wilhelm S.W."/>
        </authorList>
    </citation>
    <scope>NUCLEOTIDE SEQUENCE [LARGE SCALE GENOMIC DNA]</scope>
    <source>
        <strain evidence="3 4">CCMP1851</strain>
    </source>
</reference>
<accession>A0ABR1FYP2</accession>
<comment type="caution">
    <text evidence="3">The sequence shown here is derived from an EMBL/GenBank/DDBJ whole genome shotgun (WGS) entry which is preliminary data.</text>
</comment>